<organism evidence="2 3">
    <name type="scientific">Lysinibacillus mangiferihumi</name>
    <dbReference type="NCBI Taxonomy" id="1130819"/>
    <lineage>
        <taxon>Bacteria</taxon>
        <taxon>Bacillati</taxon>
        <taxon>Bacillota</taxon>
        <taxon>Bacilli</taxon>
        <taxon>Bacillales</taxon>
        <taxon>Bacillaceae</taxon>
        <taxon>Lysinibacillus</taxon>
    </lineage>
</organism>
<dbReference type="InterPro" id="IPR037883">
    <property type="entry name" value="Knr4/Smi1-like_sf"/>
</dbReference>
<comment type="caution">
    <text evidence="2">The sequence shown here is derived from an EMBL/GenBank/DDBJ whole genome shotgun (WGS) entry which is preliminary data.</text>
</comment>
<name>A0A4U2Y2L0_9BACI</name>
<protein>
    <submittedName>
        <fullName evidence="2">SMI1/KNR4 family protein</fullName>
    </submittedName>
</protein>
<evidence type="ECO:0000313" key="2">
    <source>
        <dbReference type="EMBL" id="TKI53792.1"/>
    </source>
</evidence>
<accession>A0A4U2Y2L0</accession>
<dbReference type="EMBL" id="SZPU01000102">
    <property type="protein sequence ID" value="TKI53792.1"/>
    <property type="molecule type" value="Genomic_DNA"/>
</dbReference>
<dbReference type="SUPFAM" id="SSF160631">
    <property type="entry name" value="SMI1/KNR4-like"/>
    <property type="match status" value="1"/>
</dbReference>
<dbReference type="AlphaFoldDB" id="A0A4U2Y2L0"/>
<dbReference type="Pfam" id="PF09346">
    <property type="entry name" value="SMI1_KNR4"/>
    <property type="match status" value="1"/>
</dbReference>
<evidence type="ECO:0000259" key="1">
    <source>
        <dbReference type="SMART" id="SM00860"/>
    </source>
</evidence>
<keyword evidence="3" id="KW-1185">Reference proteome</keyword>
<dbReference type="Gene3D" id="3.40.1580.10">
    <property type="entry name" value="SMI1/KNR4-like"/>
    <property type="match status" value="1"/>
</dbReference>
<dbReference type="RefSeq" id="WP_107897287.1">
    <property type="nucleotide sequence ID" value="NZ_PYWM01000036.1"/>
</dbReference>
<proteinExistence type="predicted"/>
<dbReference type="SMART" id="SM00860">
    <property type="entry name" value="SMI1_KNR4"/>
    <property type="match status" value="1"/>
</dbReference>
<evidence type="ECO:0000313" key="3">
    <source>
        <dbReference type="Proteomes" id="UP000308744"/>
    </source>
</evidence>
<reference evidence="2 3" key="1">
    <citation type="submission" date="2019-04" db="EMBL/GenBank/DDBJ databases">
        <title>Lysinibacillus genome sequencing.</title>
        <authorList>
            <person name="Dunlap C."/>
        </authorList>
    </citation>
    <scope>NUCLEOTIDE SEQUENCE [LARGE SCALE GENOMIC DNA]</scope>
    <source>
        <strain evidence="2 3">CCTCC AB 2010389</strain>
    </source>
</reference>
<sequence length="145" mass="16702">MFMECSTQLTISDVNDVETILGFKLPQQLKEHYLQFNGGVPVKPCYYAQEVDLETEIAEFSPIKHKNSSKLLEERYLDLINRDVLPNKYLPFANDWGGNLFCIDLENDSVVLIWMDLGEVTERSINFLSNNFVTFINNLEASEVD</sequence>
<gene>
    <name evidence="2" type="ORF">FC756_22440</name>
</gene>
<feature type="domain" description="Knr4/Smi1-like" evidence="1">
    <location>
        <begin position="8"/>
        <end position="138"/>
    </location>
</feature>
<dbReference type="InterPro" id="IPR018958">
    <property type="entry name" value="Knr4/Smi1-like_dom"/>
</dbReference>
<dbReference type="Proteomes" id="UP000308744">
    <property type="component" value="Unassembled WGS sequence"/>
</dbReference>